<gene>
    <name evidence="2" type="ORF">NIES2135_29400</name>
</gene>
<evidence type="ECO:0000313" key="3">
    <source>
        <dbReference type="Proteomes" id="UP000217895"/>
    </source>
</evidence>
<proteinExistence type="predicted"/>
<keyword evidence="1" id="KW-1133">Transmembrane helix</keyword>
<accession>A0A1Z4JHA6</accession>
<dbReference type="AlphaFoldDB" id="A0A1Z4JHA6"/>
<evidence type="ECO:0000256" key="1">
    <source>
        <dbReference type="SAM" id="Phobius"/>
    </source>
</evidence>
<keyword evidence="1" id="KW-0472">Membrane</keyword>
<keyword evidence="3" id="KW-1185">Reference proteome</keyword>
<name>A0A1Z4JHA6_LEPBY</name>
<evidence type="ECO:0000313" key="2">
    <source>
        <dbReference type="EMBL" id="BAY56110.1"/>
    </source>
</evidence>
<sequence length="106" mass="11707">MVITILFIVIALVAWALHLMQEAIEQKEFSLMLAGTLVAVAASALVGVYFVMGNYMGYVSHLSPRETALNQEAYESVARYLEEQDQMYMSASASRSISQAVRNISP</sequence>
<feature type="transmembrane region" description="Helical" evidence="1">
    <location>
        <begin position="32"/>
        <end position="52"/>
    </location>
</feature>
<keyword evidence="1" id="KW-0812">Transmembrane</keyword>
<dbReference type="Proteomes" id="UP000217895">
    <property type="component" value="Chromosome"/>
</dbReference>
<protein>
    <submittedName>
        <fullName evidence="2">Uncharacterized protein</fullName>
    </submittedName>
</protein>
<organism evidence="2 3">
    <name type="scientific">Leptolyngbya boryana NIES-2135</name>
    <dbReference type="NCBI Taxonomy" id="1973484"/>
    <lineage>
        <taxon>Bacteria</taxon>
        <taxon>Bacillati</taxon>
        <taxon>Cyanobacteriota</taxon>
        <taxon>Cyanophyceae</taxon>
        <taxon>Leptolyngbyales</taxon>
        <taxon>Leptolyngbyaceae</taxon>
        <taxon>Leptolyngbya group</taxon>
        <taxon>Leptolyngbya</taxon>
    </lineage>
</organism>
<dbReference type="EMBL" id="AP018203">
    <property type="protein sequence ID" value="BAY56110.1"/>
    <property type="molecule type" value="Genomic_DNA"/>
</dbReference>
<reference evidence="2 3" key="1">
    <citation type="submission" date="2017-06" db="EMBL/GenBank/DDBJ databases">
        <title>Genome sequencing of cyanobaciteial culture collection at National Institute for Environmental Studies (NIES).</title>
        <authorList>
            <person name="Hirose Y."/>
            <person name="Shimura Y."/>
            <person name="Fujisawa T."/>
            <person name="Nakamura Y."/>
            <person name="Kawachi M."/>
        </authorList>
    </citation>
    <scope>NUCLEOTIDE SEQUENCE [LARGE SCALE GENOMIC DNA]</scope>
    <source>
        <strain evidence="2 3">NIES-2135</strain>
    </source>
</reference>